<sequence length="78" mass="8931">MATTKRANTKSPIPDFDKLSKKSKKEVADFIAYLKAKEELAATKEILSDKDFLESIMKGDEDFKSGRFKKWSEVKENV</sequence>
<name>A0A419ESC9_9BACT</name>
<evidence type="ECO:0000313" key="2">
    <source>
        <dbReference type="EMBL" id="RJP66560.1"/>
    </source>
</evidence>
<dbReference type="Proteomes" id="UP000285961">
    <property type="component" value="Unassembled WGS sequence"/>
</dbReference>
<organism evidence="2 3">
    <name type="scientific">Candidatus Abyssobacteria bacterium SURF_17</name>
    <dbReference type="NCBI Taxonomy" id="2093361"/>
    <lineage>
        <taxon>Bacteria</taxon>
        <taxon>Pseudomonadati</taxon>
        <taxon>Candidatus Hydrogenedentota</taxon>
        <taxon>Candidatus Abyssobacteria</taxon>
    </lineage>
</organism>
<accession>A0A419ESC9</accession>
<dbReference type="EMBL" id="QZKI01000114">
    <property type="protein sequence ID" value="RJP66560.1"/>
    <property type="molecule type" value="Genomic_DNA"/>
</dbReference>
<reference evidence="2 3" key="1">
    <citation type="journal article" date="2017" name="ISME J.">
        <title>Energy and carbon metabolisms in a deep terrestrial subsurface fluid microbial community.</title>
        <authorList>
            <person name="Momper L."/>
            <person name="Jungbluth S.P."/>
            <person name="Lee M.D."/>
            <person name="Amend J.P."/>
        </authorList>
    </citation>
    <scope>NUCLEOTIDE SEQUENCE [LARGE SCALE GENOMIC DNA]</scope>
    <source>
        <strain evidence="2">SURF_17</strain>
    </source>
</reference>
<gene>
    <name evidence="2" type="ORF">C4532_15940</name>
</gene>
<protein>
    <recommendedName>
        <fullName evidence="4">DUF2281 domain-containing protein</fullName>
    </recommendedName>
</protein>
<evidence type="ECO:0000256" key="1">
    <source>
        <dbReference type="SAM" id="MobiDB-lite"/>
    </source>
</evidence>
<feature type="compositionally biased region" description="Polar residues" evidence="1">
    <location>
        <begin position="1"/>
        <end position="11"/>
    </location>
</feature>
<feature type="region of interest" description="Disordered" evidence="1">
    <location>
        <begin position="1"/>
        <end position="23"/>
    </location>
</feature>
<comment type="caution">
    <text evidence="2">The sequence shown here is derived from an EMBL/GenBank/DDBJ whole genome shotgun (WGS) entry which is preliminary data.</text>
</comment>
<evidence type="ECO:0008006" key="4">
    <source>
        <dbReference type="Google" id="ProtNLM"/>
    </source>
</evidence>
<evidence type="ECO:0000313" key="3">
    <source>
        <dbReference type="Proteomes" id="UP000285961"/>
    </source>
</evidence>
<dbReference type="AlphaFoldDB" id="A0A419ESC9"/>
<proteinExistence type="predicted"/>